<feature type="transmembrane region" description="Helical" evidence="1">
    <location>
        <begin position="43"/>
        <end position="65"/>
    </location>
</feature>
<evidence type="ECO:0000313" key="3">
    <source>
        <dbReference type="Proteomes" id="UP000176855"/>
    </source>
</evidence>
<evidence type="ECO:0000256" key="1">
    <source>
        <dbReference type="SAM" id="Phobius"/>
    </source>
</evidence>
<organism evidence="2 3">
    <name type="scientific">Candidatus Staskawiczbacteria bacterium RIFCSPHIGHO2_01_FULL_39_25</name>
    <dbReference type="NCBI Taxonomy" id="1802202"/>
    <lineage>
        <taxon>Bacteria</taxon>
        <taxon>Candidatus Staskawicziibacteriota</taxon>
    </lineage>
</organism>
<comment type="caution">
    <text evidence="2">The sequence shown here is derived from an EMBL/GenBank/DDBJ whole genome shotgun (WGS) entry which is preliminary data.</text>
</comment>
<keyword evidence="1" id="KW-0472">Membrane</keyword>
<gene>
    <name evidence="2" type="ORF">A2730_03950</name>
</gene>
<dbReference type="EMBL" id="MHOO01000006">
    <property type="protein sequence ID" value="OGZ64400.1"/>
    <property type="molecule type" value="Genomic_DNA"/>
</dbReference>
<dbReference type="AlphaFoldDB" id="A0A1G2HQ79"/>
<name>A0A1G2HQ79_9BACT</name>
<dbReference type="Proteomes" id="UP000176855">
    <property type="component" value="Unassembled WGS sequence"/>
</dbReference>
<proteinExistence type="predicted"/>
<keyword evidence="1" id="KW-1133">Transmembrane helix</keyword>
<feature type="transmembrane region" description="Helical" evidence="1">
    <location>
        <begin position="12"/>
        <end position="31"/>
    </location>
</feature>
<evidence type="ECO:0000313" key="2">
    <source>
        <dbReference type="EMBL" id="OGZ64400.1"/>
    </source>
</evidence>
<keyword evidence="1" id="KW-0812">Transmembrane</keyword>
<accession>A0A1G2HQ79</accession>
<protein>
    <submittedName>
        <fullName evidence="2">Uncharacterized protein</fullName>
    </submittedName>
</protein>
<sequence>MDTKTMTTSEKNSQIALVASAVLTVIFYYFVLRPIANIFNLSIWWKIGIAFLTFFMGVGAASHSLNTASAMKNMADKQSRK</sequence>
<reference evidence="2 3" key="1">
    <citation type="journal article" date="2016" name="Nat. Commun.">
        <title>Thousands of microbial genomes shed light on interconnected biogeochemical processes in an aquifer system.</title>
        <authorList>
            <person name="Anantharaman K."/>
            <person name="Brown C.T."/>
            <person name="Hug L.A."/>
            <person name="Sharon I."/>
            <person name="Castelle C.J."/>
            <person name="Probst A.J."/>
            <person name="Thomas B.C."/>
            <person name="Singh A."/>
            <person name="Wilkins M.J."/>
            <person name="Karaoz U."/>
            <person name="Brodie E.L."/>
            <person name="Williams K.H."/>
            <person name="Hubbard S.S."/>
            <person name="Banfield J.F."/>
        </authorList>
    </citation>
    <scope>NUCLEOTIDE SEQUENCE [LARGE SCALE GENOMIC DNA]</scope>
</reference>
<dbReference type="STRING" id="1802202.A2730_03950"/>